<dbReference type="PANTHER" id="PTHR17550:SF4">
    <property type="entry name" value="E3 UBIQUITIN-PROTEIN LIGASE TTC3"/>
    <property type="match status" value="1"/>
</dbReference>
<dbReference type="InterPro" id="IPR001841">
    <property type="entry name" value="Znf_RING"/>
</dbReference>
<protein>
    <submittedName>
        <fullName evidence="7">DZIP3 ligase</fullName>
    </submittedName>
</protein>
<organism evidence="7 8">
    <name type="scientific">Nothoprocta ornata</name>
    <dbReference type="NCBI Taxonomy" id="83376"/>
    <lineage>
        <taxon>Eukaryota</taxon>
        <taxon>Metazoa</taxon>
        <taxon>Chordata</taxon>
        <taxon>Craniata</taxon>
        <taxon>Vertebrata</taxon>
        <taxon>Euteleostomi</taxon>
        <taxon>Archelosauria</taxon>
        <taxon>Archosauria</taxon>
        <taxon>Dinosauria</taxon>
        <taxon>Saurischia</taxon>
        <taxon>Theropoda</taxon>
        <taxon>Coelurosauria</taxon>
        <taxon>Aves</taxon>
        <taxon>Palaeognathae</taxon>
        <taxon>Tinamiformes</taxon>
        <taxon>Tinamidae</taxon>
        <taxon>Nothoprocta</taxon>
    </lineage>
</organism>
<feature type="non-terminal residue" evidence="7">
    <location>
        <position position="108"/>
    </location>
</feature>
<name>A0A7K7AZK8_9AVES</name>
<evidence type="ECO:0000313" key="8">
    <source>
        <dbReference type="Proteomes" id="UP000531938"/>
    </source>
</evidence>
<feature type="region of interest" description="Disordered" evidence="5">
    <location>
        <begin position="1"/>
        <end position="44"/>
    </location>
</feature>
<feature type="domain" description="RING-type" evidence="6">
    <location>
        <begin position="49"/>
        <end position="89"/>
    </location>
</feature>
<accession>A0A7K7AZK8</accession>
<feature type="non-terminal residue" evidence="7">
    <location>
        <position position="1"/>
    </location>
</feature>
<dbReference type="GO" id="GO:0016874">
    <property type="term" value="F:ligase activity"/>
    <property type="evidence" value="ECO:0007669"/>
    <property type="project" value="UniProtKB-KW"/>
</dbReference>
<evidence type="ECO:0000256" key="3">
    <source>
        <dbReference type="ARBA" id="ARBA00022833"/>
    </source>
</evidence>
<evidence type="ECO:0000256" key="5">
    <source>
        <dbReference type="SAM" id="MobiDB-lite"/>
    </source>
</evidence>
<dbReference type="PANTHER" id="PTHR17550">
    <property type="entry name" value="E3 UBIQUITIN-PROTEIN LIGASE TTC3"/>
    <property type="match status" value="1"/>
</dbReference>
<proteinExistence type="predicted"/>
<keyword evidence="2 4" id="KW-0863">Zinc-finger</keyword>
<sequence length="108" mass="12231">SPGQARPRSAASQNPHPSRPNSQPWGKVGATSRSKWKKSDDPASDNELCIICHEERSRDSCELECGHHFHRECIGTWLKEHSSTCPICRVHTLLPEDFPELSPRNKYV</sequence>
<dbReference type="EMBL" id="VZSH01000092">
    <property type="protein sequence ID" value="NWY01554.1"/>
    <property type="molecule type" value="Genomic_DNA"/>
</dbReference>
<keyword evidence="8" id="KW-1185">Reference proteome</keyword>
<reference evidence="7 8" key="1">
    <citation type="submission" date="2019-09" db="EMBL/GenBank/DDBJ databases">
        <title>Bird 10,000 Genomes (B10K) Project - Family phase.</title>
        <authorList>
            <person name="Zhang G."/>
        </authorList>
    </citation>
    <scope>NUCLEOTIDE SEQUENCE [LARGE SCALE GENOMIC DNA]</scope>
    <source>
        <strain evidence="7">B10K-MSB-03</strain>
    </source>
</reference>
<keyword evidence="7" id="KW-0436">Ligase</keyword>
<evidence type="ECO:0000256" key="2">
    <source>
        <dbReference type="ARBA" id="ARBA00022771"/>
    </source>
</evidence>
<evidence type="ECO:0000259" key="6">
    <source>
        <dbReference type="PROSITE" id="PS50089"/>
    </source>
</evidence>
<feature type="compositionally biased region" description="Polar residues" evidence="5">
    <location>
        <begin position="10"/>
        <end position="24"/>
    </location>
</feature>
<evidence type="ECO:0000313" key="7">
    <source>
        <dbReference type="EMBL" id="NWY01554.1"/>
    </source>
</evidence>
<evidence type="ECO:0000256" key="4">
    <source>
        <dbReference type="PROSITE-ProRule" id="PRU00175"/>
    </source>
</evidence>
<evidence type="ECO:0000256" key="1">
    <source>
        <dbReference type="ARBA" id="ARBA00022723"/>
    </source>
</evidence>
<comment type="caution">
    <text evidence="7">The sequence shown here is derived from an EMBL/GenBank/DDBJ whole genome shotgun (WGS) entry which is preliminary data.</text>
</comment>
<dbReference type="Pfam" id="PF13639">
    <property type="entry name" value="zf-RING_2"/>
    <property type="match status" value="1"/>
</dbReference>
<dbReference type="SUPFAM" id="SSF57850">
    <property type="entry name" value="RING/U-box"/>
    <property type="match status" value="1"/>
</dbReference>
<dbReference type="GO" id="GO:0008270">
    <property type="term" value="F:zinc ion binding"/>
    <property type="evidence" value="ECO:0007669"/>
    <property type="project" value="UniProtKB-KW"/>
</dbReference>
<dbReference type="PROSITE" id="PS50089">
    <property type="entry name" value="ZF_RING_2"/>
    <property type="match status" value="1"/>
</dbReference>
<dbReference type="Proteomes" id="UP000531938">
    <property type="component" value="Unassembled WGS sequence"/>
</dbReference>
<gene>
    <name evidence="7" type="primary">Dzip3</name>
    <name evidence="7" type="ORF">NOTORN_R05445</name>
</gene>
<keyword evidence="1" id="KW-0479">Metal-binding</keyword>
<dbReference type="SMART" id="SM00184">
    <property type="entry name" value="RING"/>
    <property type="match status" value="1"/>
</dbReference>
<keyword evidence="3" id="KW-0862">Zinc</keyword>
<dbReference type="AlphaFoldDB" id="A0A7K7AZK8"/>
<dbReference type="InterPro" id="IPR013083">
    <property type="entry name" value="Znf_RING/FYVE/PHD"/>
</dbReference>
<dbReference type="Gene3D" id="3.30.40.10">
    <property type="entry name" value="Zinc/RING finger domain, C3HC4 (zinc finger)"/>
    <property type="match status" value="1"/>
</dbReference>